<dbReference type="Pfam" id="PF04408">
    <property type="entry name" value="WHD_HA2"/>
    <property type="match status" value="1"/>
</dbReference>
<gene>
    <name evidence="8" type="primary">hrpB</name>
    <name evidence="8" type="ORF">JQS30_08140</name>
</gene>
<dbReference type="PROSITE" id="PS51192">
    <property type="entry name" value="HELICASE_ATP_BIND_1"/>
    <property type="match status" value="1"/>
</dbReference>
<dbReference type="NCBIfam" id="TIGR01970">
    <property type="entry name" value="DEAH_box_HrpB"/>
    <property type="match status" value="1"/>
</dbReference>
<dbReference type="RefSeq" id="WP_213172850.1">
    <property type="nucleotide sequence ID" value="NZ_CP070496.1"/>
</dbReference>
<dbReference type="CDD" id="cd18791">
    <property type="entry name" value="SF2_C_RHA"/>
    <property type="match status" value="1"/>
</dbReference>
<dbReference type="InterPro" id="IPR007502">
    <property type="entry name" value="Helicase-assoc_dom"/>
</dbReference>
<dbReference type="InterPro" id="IPR014001">
    <property type="entry name" value="Helicase_ATP-bd"/>
</dbReference>
<evidence type="ECO:0000256" key="2">
    <source>
        <dbReference type="ARBA" id="ARBA00022801"/>
    </source>
</evidence>
<accession>A0A895XTN3</accession>
<dbReference type="Pfam" id="PF08482">
    <property type="entry name" value="HrpB_C"/>
    <property type="match status" value="1"/>
</dbReference>
<evidence type="ECO:0000256" key="5">
    <source>
        <dbReference type="SAM" id="MobiDB-lite"/>
    </source>
</evidence>
<evidence type="ECO:0000256" key="1">
    <source>
        <dbReference type="ARBA" id="ARBA00022741"/>
    </source>
</evidence>
<evidence type="ECO:0000259" key="6">
    <source>
        <dbReference type="PROSITE" id="PS51192"/>
    </source>
</evidence>
<dbReference type="GO" id="GO:0004386">
    <property type="term" value="F:helicase activity"/>
    <property type="evidence" value="ECO:0007669"/>
    <property type="project" value="UniProtKB-KW"/>
</dbReference>
<dbReference type="SMART" id="SM00487">
    <property type="entry name" value="DEXDc"/>
    <property type="match status" value="1"/>
</dbReference>
<keyword evidence="9" id="KW-1185">Reference proteome</keyword>
<dbReference type="AlphaFoldDB" id="A0A895XTN3"/>
<dbReference type="InterPro" id="IPR010225">
    <property type="entry name" value="HrpB"/>
</dbReference>
<dbReference type="Gene3D" id="1.20.120.1080">
    <property type="match status" value="1"/>
</dbReference>
<evidence type="ECO:0000259" key="7">
    <source>
        <dbReference type="PROSITE" id="PS51194"/>
    </source>
</evidence>
<dbReference type="InterPro" id="IPR027417">
    <property type="entry name" value="P-loop_NTPase"/>
</dbReference>
<dbReference type="InterPro" id="IPR001650">
    <property type="entry name" value="Helicase_C-like"/>
</dbReference>
<keyword evidence="2" id="KW-0378">Hydrolase</keyword>
<dbReference type="GO" id="GO:0005524">
    <property type="term" value="F:ATP binding"/>
    <property type="evidence" value="ECO:0007669"/>
    <property type="project" value="UniProtKB-KW"/>
</dbReference>
<reference evidence="8" key="1">
    <citation type="submission" date="2021-02" db="EMBL/GenBank/DDBJ databases">
        <title>Natronoglycomyces albus gen. nov., sp. nov, a haloalkaliphilic actinobacterium from a soda solonchak soil.</title>
        <authorList>
            <person name="Sorokin D.Y."/>
            <person name="Khijniak T.V."/>
            <person name="Zakharycheva A.P."/>
            <person name="Boueva O.V."/>
            <person name="Ariskina E.V."/>
            <person name="Hahnke R.L."/>
            <person name="Bunk B."/>
            <person name="Sproer C."/>
            <person name="Schumann P."/>
            <person name="Evtushenko L.I."/>
            <person name="Kublanov I.V."/>
        </authorList>
    </citation>
    <scope>NUCLEOTIDE SEQUENCE</scope>
    <source>
        <strain evidence="8">DSM 106290</strain>
    </source>
</reference>
<dbReference type="InterPro" id="IPR011545">
    <property type="entry name" value="DEAD/DEAH_box_helicase_dom"/>
</dbReference>
<evidence type="ECO:0000256" key="4">
    <source>
        <dbReference type="ARBA" id="ARBA00022840"/>
    </source>
</evidence>
<dbReference type="Pfam" id="PF00270">
    <property type="entry name" value="DEAD"/>
    <property type="match status" value="1"/>
</dbReference>
<sequence>MPHTLTLPDLPMREVLPQVVSAVESAGSALLVAPPGTGKTTLAPLALAGLVEPGSVRRRVLVVEPRRLAARAAARRMASLLGERVGRRVGYQIRGDSQTSSETVITVVTGGVLLARLLSDQELADVDVVMLDECHERHLDTDTALAFLLETRSVLRPELAIVAASATADIRLWRQRLESAPVIDCQPQSWPVTVHWEPPRMSIAPPQGLRVDRNLLAHVAHLVRRALDEDEGDVLCFLPGAAEIKQVAQLLADVDARVCALHGTAPQSQQDAALTSGQRRVVLSTDIAESSLTVPGISIVVDAGLARRPVVDHARGLPGLTTVLASRAATAQRAGRAGRTGPGVVWRAWSEAEHARRNAQPQPDIATSDLSGLVLQSAVWGTPVPELALPEQPEPGPLRAATQQLQALRILDGEGRVTEMGRRLAKIGVHPRLGRALMEGASLVGSDKAAQVVALLSLEQRSHTDDLVALWRSKRSQPDRAWRQEVDRLRRQLPSHLAQPSLPDEEAAATIVAFAYPERIAMKQGQQWLTVSGSGAVLDSHSSLAGSPWLAIAAADRSAGQSAARIRLAVSLDGSLARQLGREETYEEIRWDARAAEVVARSVRRMGAITVASAPLVSPNAAQVAAAVEEGLRSQGLSLLRWTDGATALRQRLRFCHRYLGQPWPEVSDEALLADLSWLQPHLGRARKRAHVEKIDVASCLRNLVPWQVRLDEVAPETLTVPSGRAVRLDYSAERPVLAVKLQEMFGCEQTPSVGGVKVTVHLLSPAGRPLAVTGDLASFWAGPYQQVRSQMRGRYPKHPWPADPLTEEPTRGTNRRRLQR</sequence>
<dbReference type="InterPro" id="IPR013689">
    <property type="entry name" value="RNA_helicase_ATP-dep_HrpB_C"/>
</dbReference>
<dbReference type="SMART" id="SM00382">
    <property type="entry name" value="AAA"/>
    <property type="match status" value="1"/>
</dbReference>
<proteinExistence type="predicted"/>
<dbReference type="PANTHER" id="PTHR43519:SF1">
    <property type="entry name" value="ATP-DEPENDENT RNA HELICASE HRPB"/>
    <property type="match status" value="1"/>
</dbReference>
<dbReference type="PIRSF" id="PIRSF005496">
    <property type="entry name" value="ATP_hel_hrpB"/>
    <property type="match status" value="1"/>
</dbReference>
<evidence type="ECO:0000313" key="8">
    <source>
        <dbReference type="EMBL" id="QSB06843.1"/>
    </source>
</evidence>
<dbReference type="SMART" id="SM00847">
    <property type="entry name" value="HA2"/>
    <property type="match status" value="1"/>
</dbReference>
<protein>
    <submittedName>
        <fullName evidence="8">ATP-dependent helicase HrpB</fullName>
    </submittedName>
</protein>
<keyword evidence="1" id="KW-0547">Nucleotide-binding</keyword>
<name>A0A895XTN3_9ACTN</name>
<dbReference type="InterPro" id="IPR048333">
    <property type="entry name" value="HA2_WH"/>
</dbReference>
<dbReference type="KEGG" id="nav:JQS30_08140"/>
<dbReference type="EMBL" id="CP070496">
    <property type="protein sequence ID" value="QSB06843.1"/>
    <property type="molecule type" value="Genomic_DNA"/>
</dbReference>
<keyword evidence="4" id="KW-0067">ATP-binding</keyword>
<dbReference type="PANTHER" id="PTHR43519">
    <property type="entry name" value="ATP-DEPENDENT RNA HELICASE HRPB"/>
    <property type="match status" value="1"/>
</dbReference>
<dbReference type="Proteomes" id="UP000662939">
    <property type="component" value="Chromosome"/>
</dbReference>
<feature type="domain" description="Helicase C-terminal" evidence="7">
    <location>
        <begin position="222"/>
        <end position="381"/>
    </location>
</feature>
<dbReference type="SMART" id="SM00490">
    <property type="entry name" value="HELICc"/>
    <property type="match status" value="1"/>
</dbReference>
<organism evidence="8 9">
    <name type="scientific">Natronoglycomyces albus</name>
    <dbReference type="NCBI Taxonomy" id="2811108"/>
    <lineage>
        <taxon>Bacteria</taxon>
        <taxon>Bacillati</taxon>
        <taxon>Actinomycetota</taxon>
        <taxon>Actinomycetes</taxon>
        <taxon>Glycomycetales</taxon>
        <taxon>Glycomycetaceae</taxon>
        <taxon>Natronoglycomyces</taxon>
    </lineage>
</organism>
<evidence type="ECO:0000256" key="3">
    <source>
        <dbReference type="ARBA" id="ARBA00022806"/>
    </source>
</evidence>
<dbReference type="Gene3D" id="3.40.50.300">
    <property type="entry name" value="P-loop containing nucleotide triphosphate hydrolases"/>
    <property type="match status" value="2"/>
</dbReference>
<evidence type="ECO:0000313" key="9">
    <source>
        <dbReference type="Proteomes" id="UP000662939"/>
    </source>
</evidence>
<keyword evidence="3 8" id="KW-0347">Helicase</keyword>
<dbReference type="PROSITE" id="PS51194">
    <property type="entry name" value="HELICASE_CTER"/>
    <property type="match status" value="1"/>
</dbReference>
<dbReference type="Pfam" id="PF00271">
    <property type="entry name" value="Helicase_C"/>
    <property type="match status" value="1"/>
</dbReference>
<dbReference type="GO" id="GO:0003676">
    <property type="term" value="F:nucleic acid binding"/>
    <property type="evidence" value="ECO:0007669"/>
    <property type="project" value="InterPro"/>
</dbReference>
<dbReference type="SUPFAM" id="SSF52540">
    <property type="entry name" value="P-loop containing nucleoside triphosphate hydrolases"/>
    <property type="match status" value="1"/>
</dbReference>
<dbReference type="InterPro" id="IPR003593">
    <property type="entry name" value="AAA+_ATPase"/>
</dbReference>
<feature type="domain" description="Helicase ATP-binding" evidence="6">
    <location>
        <begin position="20"/>
        <end position="186"/>
    </location>
</feature>
<dbReference type="GO" id="GO:0016787">
    <property type="term" value="F:hydrolase activity"/>
    <property type="evidence" value="ECO:0007669"/>
    <property type="project" value="UniProtKB-KW"/>
</dbReference>
<feature type="region of interest" description="Disordered" evidence="5">
    <location>
        <begin position="792"/>
        <end position="821"/>
    </location>
</feature>